<dbReference type="InterPro" id="IPR010428">
    <property type="entry name" value="Zincin_1"/>
</dbReference>
<protein>
    <submittedName>
        <fullName evidence="1">Possibl zinc metallo-peptidase</fullName>
    </submittedName>
</protein>
<dbReference type="OrthoDB" id="9806895at2"/>
<dbReference type="Proteomes" id="UP000269019">
    <property type="component" value="Chromosome"/>
</dbReference>
<proteinExistence type="predicted"/>
<dbReference type="RefSeq" id="WP_123925711.1">
    <property type="nucleotide sequence ID" value="NZ_CP033896.1"/>
</dbReference>
<dbReference type="KEGG" id="ccho:CCHOA_00570"/>
<dbReference type="CDD" id="cd12952">
    <property type="entry name" value="MMP_ACEL2062"/>
    <property type="match status" value="1"/>
</dbReference>
<dbReference type="InterPro" id="IPR038555">
    <property type="entry name" value="Zincin_1_sf"/>
</dbReference>
<organism evidence="1 2">
    <name type="scientific">Corynebacterium choanae</name>
    <dbReference type="NCBI Taxonomy" id="1862358"/>
    <lineage>
        <taxon>Bacteria</taxon>
        <taxon>Bacillati</taxon>
        <taxon>Actinomycetota</taxon>
        <taxon>Actinomycetes</taxon>
        <taxon>Mycobacteriales</taxon>
        <taxon>Corynebacteriaceae</taxon>
        <taxon>Corynebacterium</taxon>
    </lineage>
</organism>
<dbReference type="Pfam" id="PF06262">
    <property type="entry name" value="Zincin_1"/>
    <property type="match status" value="1"/>
</dbReference>
<dbReference type="EMBL" id="CP033896">
    <property type="protein sequence ID" value="AZA12543.1"/>
    <property type="molecule type" value="Genomic_DNA"/>
</dbReference>
<dbReference type="SUPFAM" id="SSF55486">
    <property type="entry name" value="Metalloproteases ('zincins'), catalytic domain"/>
    <property type="match status" value="1"/>
</dbReference>
<gene>
    <name evidence="1" type="ORF">CCHOA_00570</name>
</gene>
<evidence type="ECO:0000313" key="1">
    <source>
        <dbReference type="EMBL" id="AZA12543.1"/>
    </source>
</evidence>
<evidence type="ECO:0000313" key="2">
    <source>
        <dbReference type="Proteomes" id="UP000269019"/>
    </source>
</evidence>
<reference evidence="1 2" key="1">
    <citation type="submission" date="2018-11" db="EMBL/GenBank/DDBJ databases">
        <authorList>
            <person name="Kleinhagauer T."/>
            <person name="Glaeser S.P."/>
            <person name="Spergser J."/>
            <person name="Ruckert C."/>
            <person name="Kaempfer P."/>
            <person name="Busse H.-J."/>
        </authorList>
    </citation>
    <scope>NUCLEOTIDE SEQUENCE [LARGE SCALE GENOMIC DNA]</scope>
    <source>
        <strain evidence="1 2">200CH</strain>
    </source>
</reference>
<dbReference type="Gene3D" id="3.30.2010.20">
    <property type="match status" value="1"/>
</dbReference>
<accession>A0A3G6J4A5</accession>
<keyword evidence="2" id="KW-1185">Reference proteome</keyword>
<dbReference type="AlphaFoldDB" id="A0A3G6J4A5"/>
<name>A0A3G6J4A5_9CORY</name>
<sequence length="113" mass="13063">MIEVSDERFEELVDLGLDRIPRQFIQRLDNVAILVEDWNPESPYVLGLYRGVALPERTSNFSGLPSTITLYKEALKRHCRTEEELIEEVATTVGHEIGHHFGFDDEQLHNLGW</sequence>